<dbReference type="PRINTS" id="PR00081">
    <property type="entry name" value="GDHRDH"/>
</dbReference>
<sequence length="347" mass="37709">MKVKGKTLPDTLEAPNGGTFSRTDLPPEIVCLTVDKVGKTSCKARNIWLCSCWLFFVQMRRVVASQSRTKAFCCPADNLLTGCAFFAPCQENQMTSTVFITGATSGFGEACARRFAEAGWSLVLTGRRKDRLDALSAELSKQTRVHTLVLDVRDRKAMESAIADLPEEFATIQGLINNAGLALGIDPAPKCDLDDWDTMIDTNIKGLVYTTRLLLPRLIAHGRGASIVNLGSVAGNYPYPGGNVYGGTKAFVGQFSLNLRNDLIGTGVRVTNLEPGLCESEFSLVRFGGDQAKYDATYAGAEPIQPQDIADTIFWIMNTPAHVNINSLELMPVSQTWAGFAIDRNRG</sequence>
<dbReference type="GO" id="GO:0016616">
    <property type="term" value="F:oxidoreductase activity, acting on the CH-OH group of donors, NAD or NADP as acceptor"/>
    <property type="evidence" value="ECO:0007669"/>
    <property type="project" value="UniProtKB-ARBA"/>
</dbReference>
<dbReference type="InterPro" id="IPR002347">
    <property type="entry name" value="SDR_fam"/>
</dbReference>
<dbReference type="PROSITE" id="PS00061">
    <property type="entry name" value="ADH_SHORT"/>
    <property type="match status" value="1"/>
</dbReference>
<evidence type="ECO:0000256" key="2">
    <source>
        <dbReference type="ARBA" id="ARBA00023002"/>
    </source>
</evidence>
<evidence type="ECO:0000256" key="1">
    <source>
        <dbReference type="ARBA" id="ARBA00006484"/>
    </source>
</evidence>
<gene>
    <name evidence="4" type="ORF">ALP74_04265</name>
</gene>
<dbReference type="PANTHER" id="PTHR42901">
    <property type="entry name" value="ALCOHOL DEHYDROGENASE"/>
    <property type="match status" value="1"/>
</dbReference>
<dbReference type="PANTHER" id="PTHR42901:SF1">
    <property type="entry name" value="ALCOHOL DEHYDROGENASE"/>
    <property type="match status" value="1"/>
</dbReference>
<dbReference type="Pfam" id="PF00106">
    <property type="entry name" value="adh_short"/>
    <property type="match status" value="1"/>
</dbReference>
<dbReference type="FunFam" id="3.40.50.720:FF:000047">
    <property type="entry name" value="NADP-dependent L-serine/L-allo-threonine dehydrogenase"/>
    <property type="match status" value="1"/>
</dbReference>
<feature type="region of interest" description="Disordered" evidence="3">
    <location>
        <begin position="1"/>
        <end position="20"/>
    </location>
</feature>
<evidence type="ECO:0000256" key="3">
    <source>
        <dbReference type="SAM" id="MobiDB-lite"/>
    </source>
</evidence>
<evidence type="ECO:0000313" key="5">
    <source>
        <dbReference type="Proteomes" id="UP000272613"/>
    </source>
</evidence>
<dbReference type="Proteomes" id="UP000272613">
    <property type="component" value="Unassembled WGS sequence"/>
</dbReference>
<comment type="similarity">
    <text evidence="1">Belongs to the short-chain dehydrogenases/reductases (SDR) family.</text>
</comment>
<reference evidence="4 5" key="1">
    <citation type="submission" date="2018-08" db="EMBL/GenBank/DDBJ databases">
        <title>Recombination of ecologically and evolutionarily significant loci maintains genetic cohesion in the Pseudomonas syringae species complex.</title>
        <authorList>
            <person name="Dillon M."/>
            <person name="Thakur S."/>
            <person name="Almeida R.N.D."/>
            <person name="Weir B.S."/>
            <person name="Guttman D.S."/>
        </authorList>
    </citation>
    <scope>NUCLEOTIDE SEQUENCE [LARGE SCALE GENOMIC DNA]</scope>
    <source>
        <strain evidence="4 5">ICMP 5019</strain>
    </source>
</reference>
<dbReference type="EMBL" id="RBSH01000182">
    <property type="protein sequence ID" value="RMS00302.1"/>
    <property type="molecule type" value="Genomic_DNA"/>
</dbReference>
<name>A0AB37QPC1_9PSED</name>
<dbReference type="InterPro" id="IPR020904">
    <property type="entry name" value="Sc_DH/Rdtase_CS"/>
</dbReference>
<dbReference type="SUPFAM" id="SSF51735">
    <property type="entry name" value="NAD(P)-binding Rossmann-fold domains"/>
    <property type="match status" value="1"/>
</dbReference>
<dbReference type="Gene3D" id="3.40.50.720">
    <property type="entry name" value="NAD(P)-binding Rossmann-like Domain"/>
    <property type="match status" value="1"/>
</dbReference>
<accession>A0AB37QPC1</accession>
<evidence type="ECO:0000313" key="4">
    <source>
        <dbReference type="EMBL" id="RMS00302.1"/>
    </source>
</evidence>
<organism evidence="4 5">
    <name type="scientific">Pseudomonas coronafaciens pv. garcae</name>
    <dbReference type="NCBI Taxonomy" id="251653"/>
    <lineage>
        <taxon>Bacteria</taxon>
        <taxon>Pseudomonadati</taxon>
        <taxon>Pseudomonadota</taxon>
        <taxon>Gammaproteobacteria</taxon>
        <taxon>Pseudomonadales</taxon>
        <taxon>Pseudomonadaceae</taxon>
        <taxon>Pseudomonas</taxon>
        <taxon>Pseudomonas coronafaciens</taxon>
    </lineage>
</organism>
<dbReference type="AlphaFoldDB" id="A0AB37QPC1"/>
<proteinExistence type="inferred from homology"/>
<comment type="caution">
    <text evidence="4">The sequence shown here is derived from an EMBL/GenBank/DDBJ whole genome shotgun (WGS) entry which is preliminary data.</text>
</comment>
<dbReference type="CDD" id="cd05346">
    <property type="entry name" value="SDR_c5"/>
    <property type="match status" value="1"/>
</dbReference>
<keyword evidence="2" id="KW-0560">Oxidoreductase</keyword>
<protein>
    <submittedName>
        <fullName evidence="4">Short-chain dehydrogenase/reductase SDR</fullName>
    </submittedName>
</protein>
<dbReference type="InterPro" id="IPR036291">
    <property type="entry name" value="NAD(P)-bd_dom_sf"/>
</dbReference>